<dbReference type="Proteomes" id="UP000067626">
    <property type="component" value="Chromosome"/>
</dbReference>
<name>A0A0K1EFE2_CHOCO</name>
<dbReference type="EMBL" id="CP012159">
    <property type="protein sequence ID" value="AKT39559.1"/>
    <property type="molecule type" value="Genomic_DNA"/>
</dbReference>
<dbReference type="KEGG" id="ccro:CMC5_037060"/>
<dbReference type="RefSeq" id="WP_156338700.1">
    <property type="nucleotide sequence ID" value="NZ_CP012159.1"/>
</dbReference>
<keyword evidence="2" id="KW-1185">Reference proteome</keyword>
<proteinExistence type="predicted"/>
<evidence type="ECO:0000313" key="1">
    <source>
        <dbReference type="EMBL" id="AKT39559.1"/>
    </source>
</evidence>
<sequence>MGWAIAYDHTTELMGTDGMTESEIVLFYNSVRDVLYDKGFVRSQLSVYVNPNTDARERADDVFAALKTMPKAVKYINRLHLFRVEDVSDVLPLVAGRPSAPARNTSLGVKKP</sequence>
<protein>
    <submittedName>
        <fullName evidence="1">Uncharacterized protein</fullName>
    </submittedName>
</protein>
<organism evidence="1 2">
    <name type="scientific">Chondromyces crocatus</name>
    <dbReference type="NCBI Taxonomy" id="52"/>
    <lineage>
        <taxon>Bacteria</taxon>
        <taxon>Pseudomonadati</taxon>
        <taxon>Myxococcota</taxon>
        <taxon>Polyangia</taxon>
        <taxon>Polyangiales</taxon>
        <taxon>Polyangiaceae</taxon>
        <taxon>Chondromyces</taxon>
    </lineage>
</organism>
<gene>
    <name evidence="1" type="ORF">CMC5_037060</name>
</gene>
<dbReference type="OrthoDB" id="8611858at2"/>
<reference evidence="1 2" key="1">
    <citation type="submission" date="2015-07" db="EMBL/GenBank/DDBJ databases">
        <title>Genome analysis of myxobacterium Chondromyces crocatus Cm c5 reveals a high potential for natural compound synthesis and the genetic basis for the loss of fruiting body formation.</title>
        <authorList>
            <person name="Zaburannyi N."/>
            <person name="Bunk B."/>
            <person name="Maier J."/>
            <person name="Overmann J."/>
            <person name="Mueller R."/>
        </authorList>
    </citation>
    <scope>NUCLEOTIDE SEQUENCE [LARGE SCALE GENOMIC DNA]</scope>
    <source>
        <strain evidence="1 2">Cm c5</strain>
    </source>
</reference>
<evidence type="ECO:0000313" key="2">
    <source>
        <dbReference type="Proteomes" id="UP000067626"/>
    </source>
</evidence>
<dbReference type="Gene3D" id="3.30.70.240">
    <property type="match status" value="1"/>
</dbReference>
<accession>A0A0K1EFE2</accession>
<dbReference type="AlphaFoldDB" id="A0A0K1EFE2"/>